<dbReference type="Proteomes" id="UP000308652">
    <property type="component" value="Unassembled WGS sequence"/>
</dbReference>
<dbReference type="EMBL" id="ML213650">
    <property type="protein sequence ID" value="TFK33335.1"/>
    <property type="molecule type" value="Genomic_DNA"/>
</dbReference>
<sequence length="89" mass="10374">MRSARMVRNASGSFRTSRNIYLSSEQRIRSRDRPFSFDLISIFRILFSCALIGGRIHSIHCTEDISCIPYRSIESHEQVWCLQTLKSSF</sequence>
<evidence type="ECO:0000313" key="2">
    <source>
        <dbReference type="Proteomes" id="UP000308652"/>
    </source>
</evidence>
<gene>
    <name evidence="1" type="ORF">BDQ12DRAFT_441793</name>
</gene>
<protein>
    <submittedName>
        <fullName evidence="1">Uncharacterized protein</fullName>
    </submittedName>
</protein>
<accession>A0A5C3LKT5</accession>
<dbReference type="AlphaFoldDB" id="A0A5C3LKT5"/>
<evidence type="ECO:0000313" key="1">
    <source>
        <dbReference type="EMBL" id="TFK33335.1"/>
    </source>
</evidence>
<organism evidence="1 2">
    <name type="scientific">Crucibulum laeve</name>
    <dbReference type="NCBI Taxonomy" id="68775"/>
    <lineage>
        <taxon>Eukaryota</taxon>
        <taxon>Fungi</taxon>
        <taxon>Dikarya</taxon>
        <taxon>Basidiomycota</taxon>
        <taxon>Agaricomycotina</taxon>
        <taxon>Agaricomycetes</taxon>
        <taxon>Agaricomycetidae</taxon>
        <taxon>Agaricales</taxon>
        <taxon>Agaricineae</taxon>
        <taxon>Nidulariaceae</taxon>
        <taxon>Crucibulum</taxon>
    </lineage>
</organism>
<name>A0A5C3LKT5_9AGAR</name>
<proteinExistence type="predicted"/>
<keyword evidence="2" id="KW-1185">Reference proteome</keyword>
<reference evidence="1 2" key="1">
    <citation type="journal article" date="2019" name="Nat. Ecol. Evol.">
        <title>Megaphylogeny resolves global patterns of mushroom evolution.</title>
        <authorList>
            <person name="Varga T."/>
            <person name="Krizsan K."/>
            <person name="Foldi C."/>
            <person name="Dima B."/>
            <person name="Sanchez-Garcia M."/>
            <person name="Sanchez-Ramirez S."/>
            <person name="Szollosi G.J."/>
            <person name="Szarkandi J.G."/>
            <person name="Papp V."/>
            <person name="Albert L."/>
            <person name="Andreopoulos W."/>
            <person name="Angelini C."/>
            <person name="Antonin V."/>
            <person name="Barry K.W."/>
            <person name="Bougher N.L."/>
            <person name="Buchanan P."/>
            <person name="Buyck B."/>
            <person name="Bense V."/>
            <person name="Catcheside P."/>
            <person name="Chovatia M."/>
            <person name="Cooper J."/>
            <person name="Damon W."/>
            <person name="Desjardin D."/>
            <person name="Finy P."/>
            <person name="Geml J."/>
            <person name="Haridas S."/>
            <person name="Hughes K."/>
            <person name="Justo A."/>
            <person name="Karasinski D."/>
            <person name="Kautmanova I."/>
            <person name="Kiss B."/>
            <person name="Kocsube S."/>
            <person name="Kotiranta H."/>
            <person name="LaButti K.M."/>
            <person name="Lechner B.E."/>
            <person name="Liimatainen K."/>
            <person name="Lipzen A."/>
            <person name="Lukacs Z."/>
            <person name="Mihaltcheva S."/>
            <person name="Morgado L.N."/>
            <person name="Niskanen T."/>
            <person name="Noordeloos M.E."/>
            <person name="Ohm R.A."/>
            <person name="Ortiz-Santana B."/>
            <person name="Ovrebo C."/>
            <person name="Racz N."/>
            <person name="Riley R."/>
            <person name="Savchenko A."/>
            <person name="Shiryaev A."/>
            <person name="Soop K."/>
            <person name="Spirin V."/>
            <person name="Szebenyi C."/>
            <person name="Tomsovsky M."/>
            <person name="Tulloss R.E."/>
            <person name="Uehling J."/>
            <person name="Grigoriev I.V."/>
            <person name="Vagvolgyi C."/>
            <person name="Papp T."/>
            <person name="Martin F.M."/>
            <person name="Miettinen O."/>
            <person name="Hibbett D.S."/>
            <person name="Nagy L.G."/>
        </authorList>
    </citation>
    <scope>NUCLEOTIDE SEQUENCE [LARGE SCALE GENOMIC DNA]</scope>
    <source>
        <strain evidence="1 2">CBS 166.37</strain>
    </source>
</reference>